<dbReference type="AlphaFoldDB" id="A0A4U8Q9R4"/>
<proteinExistence type="predicted"/>
<evidence type="ECO:0000313" key="2">
    <source>
        <dbReference type="Proteomes" id="UP000306509"/>
    </source>
</evidence>
<keyword evidence="2" id="KW-1185">Reference proteome</keyword>
<accession>A0A4U8Q9R4</accession>
<dbReference type="Proteomes" id="UP000306509">
    <property type="component" value="Unassembled WGS sequence"/>
</dbReference>
<reference evidence="1 2" key="1">
    <citation type="journal article" date="2019" name="Anaerobe">
        <title>Detection of Robinsoniella peoriensis in multiple bone samples of a trauma patient.</title>
        <authorList>
            <person name="Schrottner P."/>
            <person name="Hartwich K."/>
            <person name="Bunk B."/>
            <person name="Schober I."/>
            <person name="Helbig S."/>
            <person name="Rudolph W.W."/>
            <person name="Gunzer F."/>
        </authorList>
    </citation>
    <scope>NUCLEOTIDE SEQUENCE [LARGE SCALE GENOMIC DNA]</scope>
    <source>
        <strain evidence="1 2">DSM 106044</strain>
    </source>
</reference>
<dbReference type="Pfam" id="PF10899">
    <property type="entry name" value="AbiGi"/>
    <property type="match status" value="1"/>
</dbReference>
<gene>
    <name evidence="1" type="ORF">DSM106044_02143</name>
</gene>
<comment type="caution">
    <text evidence="1">The sequence shown here is derived from an EMBL/GenBank/DDBJ whole genome shotgun (WGS) entry which is preliminary data.</text>
</comment>
<protein>
    <submittedName>
        <fullName evidence="1">Uncharacterized protein</fullName>
    </submittedName>
</protein>
<dbReference type="InterPro" id="IPR021223">
    <property type="entry name" value="AbiGi"/>
</dbReference>
<sequence length="126" mass="14582">MDKTYTILEATKASESYTPPVQSADTLFHFVKKLDYLLPAIEKEALVPRYCVENIEYLNIPFKEIAYPMLCFCDINLHKINEHIQFYGGYGIAFSKHWGIQKGIKGIQPIQYINPLSHLNHDFTEV</sequence>
<evidence type="ECO:0000313" key="1">
    <source>
        <dbReference type="EMBL" id="TLD00943.1"/>
    </source>
</evidence>
<name>A0A4U8Q9R4_9FIRM</name>
<organism evidence="1 2">
    <name type="scientific">Robinsoniella peoriensis</name>
    <dbReference type="NCBI Taxonomy" id="180332"/>
    <lineage>
        <taxon>Bacteria</taxon>
        <taxon>Bacillati</taxon>
        <taxon>Bacillota</taxon>
        <taxon>Clostridia</taxon>
        <taxon>Lachnospirales</taxon>
        <taxon>Lachnospiraceae</taxon>
        <taxon>Robinsoniella</taxon>
    </lineage>
</organism>
<dbReference type="EMBL" id="QGQD01000045">
    <property type="protein sequence ID" value="TLD00943.1"/>
    <property type="molecule type" value="Genomic_DNA"/>
</dbReference>
<dbReference type="RefSeq" id="WP_161597324.1">
    <property type="nucleotide sequence ID" value="NZ_QGQD01000045.1"/>
</dbReference>